<dbReference type="Pfam" id="PF18718">
    <property type="entry name" value="CxC5"/>
    <property type="match status" value="1"/>
</dbReference>
<evidence type="ECO:0000259" key="2">
    <source>
        <dbReference type="Pfam" id="PF18721"/>
    </source>
</evidence>
<dbReference type="Proteomes" id="UP000256964">
    <property type="component" value="Unassembled WGS sequence"/>
</dbReference>
<dbReference type="AlphaFoldDB" id="A0A371CZY9"/>
<accession>A0A371CZY9</accession>
<dbReference type="OrthoDB" id="2800707at2759"/>
<reference evidence="3 4" key="1">
    <citation type="journal article" date="2018" name="Biotechnol. Biofuels">
        <title>Integrative visual omics of the white-rot fungus Polyporus brumalis exposes the biotechnological potential of its oxidative enzymes for delignifying raw plant biomass.</title>
        <authorList>
            <person name="Miyauchi S."/>
            <person name="Rancon A."/>
            <person name="Drula E."/>
            <person name="Hage H."/>
            <person name="Chaduli D."/>
            <person name="Favel A."/>
            <person name="Grisel S."/>
            <person name="Henrissat B."/>
            <person name="Herpoel-Gimbert I."/>
            <person name="Ruiz-Duenas F.J."/>
            <person name="Chevret D."/>
            <person name="Hainaut M."/>
            <person name="Lin J."/>
            <person name="Wang M."/>
            <person name="Pangilinan J."/>
            <person name="Lipzen A."/>
            <person name="Lesage-Meessen L."/>
            <person name="Navarro D."/>
            <person name="Riley R."/>
            <person name="Grigoriev I.V."/>
            <person name="Zhou S."/>
            <person name="Raouche S."/>
            <person name="Rosso M.N."/>
        </authorList>
    </citation>
    <scope>NUCLEOTIDE SEQUENCE [LARGE SCALE GENOMIC DNA]</scope>
    <source>
        <strain evidence="3 4">BRFM 1820</strain>
    </source>
</reference>
<dbReference type="Pfam" id="PF18721">
    <property type="entry name" value="CxC6"/>
    <property type="match status" value="1"/>
</dbReference>
<proteinExistence type="predicted"/>
<dbReference type="STRING" id="139420.A0A371CZY9"/>
<sequence length="547" mass="61819">MNAKPGELVLLPGSTDASLSAIAPAHHLGSLISFGCNDPLCTHEIHVHTGAEIIITTAKTCPNVDCRRHGQPLGERKDYEGHLFTRRRGILPIRISTKYCRGCNTTFRPNYSVEKAQAPDASRKYFKGLPSVLEVTEHTYVETDLVVLFRAQMAFAHASAEVVARVYNLGLSSDITDDPSAHRLTGDIVWHSFQIYALLQFSIRHSEILEVPHNCHQDRRFEAAMERRNSRMAGTGQALWAHACNECEHIICPPDNDPNGRLRACVMDGVTVGHARCNISQCKERLASPRDRFCPMHSHLGSQCAIEGCEQSSTQGFRTCADASHREYELERRQQGQAIFRNPRIHHSEQNKAANKKAPKIKSALTRRWTHNEQLMVTCCGIILSRATFHESEGSRNALQFVLETFPDHFPRARPSFLFYDNNCHLLQHIRASGVKGLEHVGMPVDVFHASTKHSDSDTFCAENCNPALFPELYNDLLQWIFNSSAAEQVNVWFGKFLAVVREMTEVHYHFFLDEMISIYNSYREEVLAKRGLSPRLIPVEELKLPL</sequence>
<evidence type="ECO:0000313" key="3">
    <source>
        <dbReference type="EMBL" id="RDX45861.1"/>
    </source>
</evidence>
<feature type="domain" description="CxC5 like cysteine cluster associated with KDZ" evidence="1">
    <location>
        <begin position="51"/>
        <end position="169"/>
    </location>
</feature>
<protein>
    <recommendedName>
        <fullName evidence="5">CxC6 like cysteine cluster associated with KDZ domain-containing protein</fullName>
    </recommendedName>
</protein>
<keyword evidence="4" id="KW-1185">Reference proteome</keyword>
<dbReference type="InterPro" id="IPR040898">
    <property type="entry name" value="CxC6"/>
</dbReference>
<evidence type="ECO:0000259" key="1">
    <source>
        <dbReference type="Pfam" id="PF18718"/>
    </source>
</evidence>
<evidence type="ECO:0000313" key="4">
    <source>
        <dbReference type="Proteomes" id="UP000256964"/>
    </source>
</evidence>
<dbReference type="InterPro" id="IPR041539">
    <property type="entry name" value="CxC5"/>
</dbReference>
<gene>
    <name evidence="3" type="ORF">OH76DRAFT_1357046</name>
</gene>
<organism evidence="3 4">
    <name type="scientific">Lentinus brumalis</name>
    <dbReference type="NCBI Taxonomy" id="2498619"/>
    <lineage>
        <taxon>Eukaryota</taxon>
        <taxon>Fungi</taxon>
        <taxon>Dikarya</taxon>
        <taxon>Basidiomycota</taxon>
        <taxon>Agaricomycotina</taxon>
        <taxon>Agaricomycetes</taxon>
        <taxon>Polyporales</taxon>
        <taxon>Polyporaceae</taxon>
        <taxon>Lentinus</taxon>
    </lineage>
</organism>
<name>A0A371CZY9_9APHY</name>
<evidence type="ECO:0008006" key="5">
    <source>
        <dbReference type="Google" id="ProtNLM"/>
    </source>
</evidence>
<feature type="domain" description="CxC6 like cysteine cluster associated with KDZ" evidence="2">
    <location>
        <begin position="266"/>
        <end position="329"/>
    </location>
</feature>
<dbReference type="EMBL" id="KZ857433">
    <property type="protein sequence ID" value="RDX45861.1"/>
    <property type="molecule type" value="Genomic_DNA"/>
</dbReference>